<protein>
    <submittedName>
        <fullName evidence="1">Flagellar basal-body rod protein FlgF</fullName>
    </submittedName>
</protein>
<dbReference type="AlphaFoldDB" id="S9QBI4"/>
<accession>S9QBI4</accession>
<dbReference type="Proteomes" id="UP000015351">
    <property type="component" value="Unassembled WGS sequence"/>
</dbReference>
<dbReference type="Gene3D" id="1.10.3700.10">
    <property type="entry name" value="AGR C 984p-like"/>
    <property type="match status" value="1"/>
</dbReference>
<evidence type="ECO:0000313" key="1">
    <source>
        <dbReference type="EMBL" id="EPX77337.1"/>
    </source>
</evidence>
<dbReference type="eggNOG" id="ENOG502ZBJH">
    <property type="taxonomic scope" value="Bacteria"/>
</dbReference>
<evidence type="ECO:0000313" key="2">
    <source>
        <dbReference type="Proteomes" id="UP000015351"/>
    </source>
</evidence>
<sequence length="251" mass="28248">MKRTLEVQKNTFVQSGTVKRDLEFFRAEISSVRSAEDLVSNRSLLSVALTAFGLEADLQNKFLIKKVLEEGTLAPSSLANRFSDKRYFELSKAFGFGDYSVPRTALSGFPDEVIEKYTARKFEILVGEKDSDLRQALSFDREIERILKKKSSETAKWLDILGNPPLKTFFDSAFSLPLAFGKLPLDRQIDIYKDKMSSIFGRSDIIVLEKSEARDQLRTNFLLAKQLSETVSLNGATTALTLLQNGLSLKL</sequence>
<keyword evidence="1" id="KW-0966">Cell projection</keyword>
<dbReference type="Pfam" id="PF06748">
    <property type="entry name" value="DUF1217"/>
    <property type="match status" value="1"/>
</dbReference>
<proteinExistence type="predicted"/>
<keyword evidence="2" id="KW-1185">Reference proteome</keyword>
<dbReference type="HOGENOM" id="CLU_074035_0_0_5"/>
<comment type="caution">
    <text evidence="1">The sequence shown here is derived from an EMBL/GenBank/DDBJ whole genome shotgun (WGS) entry which is preliminary data.</text>
</comment>
<gene>
    <name evidence="1" type="ORF">thalar_03059</name>
</gene>
<reference evidence="2" key="1">
    <citation type="journal article" date="2013" name="Stand. Genomic Sci.">
        <title>Genome sequence of the Litoreibacter arenae type strain (DSM 19593(T)), a member of the Roseobacter clade isolated from sea sand.</title>
        <authorList>
            <person name="Riedel T."/>
            <person name="Fiebig A."/>
            <person name="Petersen J."/>
            <person name="Gronow S."/>
            <person name="Kyrpides N.C."/>
            <person name="Goker M."/>
            <person name="Klenk H.P."/>
        </authorList>
    </citation>
    <scope>NUCLEOTIDE SEQUENCE [LARGE SCALE GENOMIC DNA]</scope>
    <source>
        <strain evidence="2">DSM 19593</strain>
    </source>
</reference>
<dbReference type="STRING" id="1123360.thalar_03059"/>
<name>S9QBI4_9RHOB</name>
<keyword evidence="1" id="KW-0282">Flagellum</keyword>
<organism evidence="1 2">
    <name type="scientific">Litoreibacter arenae DSM 19593</name>
    <dbReference type="NCBI Taxonomy" id="1123360"/>
    <lineage>
        <taxon>Bacteria</taxon>
        <taxon>Pseudomonadati</taxon>
        <taxon>Pseudomonadota</taxon>
        <taxon>Alphaproteobacteria</taxon>
        <taxon>Rhodobacterales</taxon>
        <taxon>Roseobacteraceae</taxon>
        <taxon>Litoreibacter</taxon>
    </lineage>
</organism>
<dbReference type="SUPFAM" id="SSF158837">
    <property type="entry name" value="AGR C 984p-like"/>
    <property type="match status" value="1"/>
</dbReference>
<keyword evidence="1" id="KW-0969">Cilium</keyword>
<dbReference type="EMBL" id="AONI01000015">
    <property type="protein sequence ID" value="EPX77337.1"/>
    <property type="molecule type" value="Genomic_DNA"/>
</dbReference>
<dbReference type="InterPro" id="IPR010626">
    <property type="entry name" value="DUF1217"/>
</dbReference>
<dbReference type="InterPro" id="IPR023157">
    <property type="entry name" value="AGR-C-984p-like_sf"/>
</dbReference>